<dbReference type="Pfam" id="PF00732">
    <property type="entry name" value="GMC_oxred_N"/>
    <property type="match status" value="1"/>
</dbReference>
<dbReference type="OrthoDB" id="198954at2"/>
<dbReference type="Pfam" id="PF13450">
    <property type="entry name" value="NAD_binding_8"/>
    <property type="match status" value="1"/>
</dbReference>
<dbReference type="Gene3D" id="3.50.50.60">
    <property type="entry name" value="FAD/NAD(P)-binding domain"/>
    <property type="match status" value="2"/>
</dbReference>
<dbReference type="InterPro" id="IPR036188">
    <property type="entry name" value="FAD/NAD-bd_sf"/>
</dbReference>
<dbReference type="Gene3D" id="3.30.560.10">
    <property type="entry name" value="Glucose Oxidase, domain 3"/>
    <property type="match status" value="1"/>
</dbReference>
<evidence type="ECO:0000256" key="1">
    <source>
        <dbReference type="ARBA" id="ARBA00010790"/>
    </source>
</evidence>
<dbReference type="Pfam" id="PF05199">
    <property type="entry name" value="GMC_oxred_C"/>
    <property type="match status" value="1"/>
</dbReference>
<dbReference type="PANTHER" id="PTHR11552:SF213">
    <property type="entry name" value="DEHYDROGENASE, PUTATIVE-RELATED"/>
    <property type="match status" value="1"/>
</dbReference>
<keyword evidence="4" id="KW-1185">Reference proteome</keyword>
<proteinExistence type="inferred from homology"/>
<dbReference type="InterPro" id="IPR000172">
    <property type="entry name" value="GMC_OxRdtase_N"/>
</dbReference>
<dbReference type="SUPFAM" id="SSF51905">
    <property type="entry name" value="FAD/NAD(P)-binding domain"/>
    <property type="match status" value="1"/>
</dbReference>
<dbReference type="RefSeq" id="WP_113961816.1">
    <property type="nucleotide sequence ID" value="NZ_QNRR01000016.1"/>
</dbReference>
<dbReference type="InterPro" id="IPR012132">
    <property type="entry name" value="GMC_OxRdtase"/>
</dbReference>
<comment type="caution">
    <text evidence="3">The sequence shown here is derived from an EMBL/GenBank/DDBJ whole genome shotgun (WGS) entry which is preliminary data.</text>
</comment>
<dbReference type="InterPro" id="IPR007867">
    <property type="entry name" value="GMC_OxRtase_C"/>
</dbReference>
<evidence type="ECO:0000259" key="2">
    <source>
        <dbReference type="PROSITE" id="PS00624"/>
    </source>
</evidence>
<organism evidence="3 4">
    <name type="scientific">Roseimicrobium gellanilyticum</name>
    <dbReference type="NCBI Taxonomy" id="748857"/>
    <lineage>
        <taxon>Bacteria</taxon>
        <taxon>Pseudomonadati</taxon>
        <taxon>Verrucomicrobiota</taxon>
        <taxon>Verrucomicrobiia</taxon>
        <taxon>Verrucomicrobiales</taxon>
        <taxon>Verrucomicrobiaceae</taxon>
        <taxon>Roseimicrobium</taxon>
    </lineage>
</organism>
<dbReference type="Proteomes" id="UP000253426">
    <property type="component" value="Unassembled WGS sequence"/>
</dbReference>
<dbReference type="GO" id="GO:0050660">
    <property type="term" value="F:flavin adenine dinucleotide binding"/>
    <property type="evidence" value="ECO:0007669"/>
    <property type="project" value="InterPro"/>
</dbReference>
<name>A0A366H5C6_9BACT</name>
<dbReference type="PANTHER" id="PTHR11552">
    <property type="entry name" value="GLUCOSE-METHANOL-CHOLINE GMC OXIDOREDUCTASE"/>
    <property type="match status" value="1"/>
</dbReference>
<dbReference type="PROSITE" id="PS00624">
    <property type="entry name" value="GMC_OXRED_2"/>
    <property type="match status" value="1"/>
</dbReference>
<evidence type="ECO:0000313" key="3">
    <source>
        <dbReference type="EMBL" id="RBP36574.1"/>
    </source>
</evidence>
<dbReference type="GO" id="GO:0016614">
    <property type="term" value="F:oxidoreductase activity, acting on CH-OH group of donors"/>
    <property type="evidence" value="ECO:0007669"/>
    <property type="project" value="InterPro"/>
</dbReference>
<dbReference type="SUPFAM" id="SSF54373">
    <property type="entry name" value="FAD-linked reductases, C-terminal domain"/>
    <property type="match status" value="1"/>
</dbReference>
<comment type="similarity">
    <text evidence="1">Belongs to the GMC oxidoreductase family.</text>
</comment>
<sequence length="758" mass="83044">MKRRTFLATAAATTVDAMHGHAAAGRETTYDYIVVGAGAGGGPLACRLALAGKKVLLLDAGGDPAKSQSRDYPDAKPGEVHDTPCYYAAASEDKEMSWQFSVRHYADTKRQEEDDKYNPKHDDPVGTGGVFYPRSAGLGGCTAHHAMILIRPQDRDWEHIAQLTGDASWQAAKMQPYFAKFERCQYVPFVRRVLGTLTAPLTYVGRKVKQLVHPEGMDCRSGHGFFGWQPTSFTALSLAIRISQSDKHLGSILEGARQFITGDRSRFWGTVRQLSRIVRSRFAQRLDPNDLRTRRKNPSGPFFIPTGMDSGHDALPFKAKRAGVREFILKTQRKHPDKLHVVQGMHVLRVLFAASGQGGSGAPRAVGVECMQGSYLYKASPLQPTSRGSGPLACYRTQAQGEVILCGGAFNTPQLLMLSGIGDSKALSNVPGLHGIKGVDGRPLSRSGIQGPRFVDLPGVGRNLQDRYEIAVISTLKDGETFTTLSENKVSFVPGDPKDKARCAYQKGRDSLYATNGGTMAYMQTSGTAADSAPEPDLFVFGVPAAFRGFYWGWSKELLRRTKLPNGETESPGAKPHYNLWSWVILKAYTDNNAGTVRLRSASPFDTPRILFRSFDEGGTPGWRHDLKALLRAVKQARQINAHARTDEDGEVFATEVQPGADKHDSEDVNSPLAKWIKNEAWGHHACGTCRIGSDPWRPDTRLLQDKMAVLDSKFRVHGVEGLRVVDASVFPKIPGYFIAAPIFMVSEKAADVILSGE</sequence>
<protein>
    <submittedName>
        <fullName evidence="3">Choline dehydrogenase</fullName>
    </submittedName>
</protein>
<evidence type="ECO:0000313" key="4">
    <source>
        <dbReference type="Proteomes" id="UP000253426"/>
    </source>
</evidence>
<accession>A0A366H5C6</accession>
<feature type="domain" description="Glucose-methanol-choline oxidoreductase N-terminal" evidence="2">
    <location>
        <begin position="408"/>
        <end position="422"/>
    </location>
</feature>
<reference evidence="3 4" key="1">
    <citation type="submission" date="2018-06" db="EMBL/GenBank/DDBJ databases">
        <title>Genomic Encyclopedia of Type Strains, Phase IV (KMG-IV): sequencing the most valuable type-strain genomes for metagenomic binning, comparative biology and taxonomic classification.</title>
        <authorList>
            <person name="Goeker M."/>
        </authorList>
    </citation>
    <scope>NUCLEOTIDE SEQUENCE [LARGE SCALE GENOMIC DNA]</scope>
    <source>
        <strain evidence="3 4">DSM 25532</strain>
    </source>
</reference>
<dbReference type="AlphaFoldDB" id="A0A366H5C6"/>
<dbReference type="EMBL" id="QNRR01000016">
    <property type="protein sequence ID" value="RBP36574.1"/>
    <property type="molecule type" value="Genomic_DNA"/>
</dbReference>
<gene>
    <name evidence="3" type="ORF">DES53_11613</name>
</gene>